<reference evidence="2" key="1">
    <citation type="submission" date="2020-05" db="EMBL/GenBank/DDBJ databases">
        <title>Mycena genomes resolve the evolution of fungal bioluminescence.</title>
        <authorList>
            <person name="Tsai I.J."/>
        </authorList>
    </citation>
    <scope>NUCLEOTIDE SEQUENCE</scope>
    <source>
        <strain evidence="2">171206Taipei</strain>
    </source>
</reference>
<name>A0A8H6S0A7_9AGAR</name>
<dbReference type="GeneID" id="59352331"/>
<dbReference type="EMBL" id="JACAZF010000015">
    <property type="protein sequence ID" value="KAF7290233.1"/>
    <property type="molecule type" value="Genomic_DNA"/>
</dbReference>
<dbReference type="SUPFAM" id="SSF81383">
    <property type="entry name" value="F-box domain"/>
    <property type="match status" value="1"/>
</dbReference>
<dbReference type="Gene3D" id="3.80.10.10">
    <property type="entry name" value="Ribonuclease Inhibitor"/>
    <property type="match status" value="1"/>
</dbReference>
<organism evidence="2 3">
    <name type="scientific">Mycena indigotica</name>
    <dbReference type="NCBI Taxonomy" id="2126181"/>
    <lineage>
        <taxon>Eukaryota</taxon>
        <taxon>Fungi</taxon>
        <taxon>Dikarya</taxon>
        <taxon>Basidiomycota</taxon>
        <taxon>Agaricomycotina</taxon>
        <taxon>Agaricomycetes</taxon>
        <taxon>Agaricomycetidae</taxon>
        <taxon>Agaricales</taxon>
        <taxon>Marasmiineae</taxon>
        <taxon>Mycenaceae</taxon>
        <taxon>Mycena</taxon>
    </lineage>
</organism>
<dbReference type="SUPFAM" id="SSF52047">
    <property type="entry name" value="RNI-like"/>
    <property type="match status" value="1"/>
</dbReference>
<dbReference type="AlphaFoldDB" id="A0A8H6S0A7"/>
<dbReference type="Proteomes" id="UP000636479">
    <property type="component" value="Unassembled WGS sequence"/>
</dbReference>
<sequence>MQDSTELPPELMARIFSACLPPTQDAFPHADTAPMLLCRVCRRWRSIALSTPELWATFVAKDGKASVETLKLWSDRSGSLPLTYVLDSNVIDTGKILLETATAYKQRWGTLILHLCDQSFAPLNSISSCRLPLLRSLELKARWRREGHGMTAPDPRRLPTFDLGGAPNLTELRLTSYPRNHLTGIPWHRLTVLKLEGRVVRRDMERLALCRALVDLTLSYPGSGPIIQPALNMVPELVHLPQLQSLTTDASEILTCLRLPRLRHLDLEVFGNEDPLNLLSALRDWACTLRSLTVTRPSPGVPLSNILPGIPTLQLLSLDFRYSDSLNSPHIGDLRPLISIFKDPHILMHLRRITVTCCSTKWETPDVLRRSYSLPVRQRIGGLECRSHWVTRTYHSSPFEHRNQRLWSGRSGVVST</sequence>
<dbReference type="Gene3D" id="1.20.1280.50">
    <property type="match status" value="1"/>
</dbReference>
<evidence type="ECO:0000259" key="1">
    <source>
        <dbReference type="Pfam" id="PF12937"/>
    </source>
</evidence>
<protein>
    <recommendedName>
        <fullName evidence="1">F-box domain-containing protein</fullName>
    </recommendedName>
</protein>
<dbReference type="OrthoDB" id="2269034at2759"/>
<gene>
    <name evidence="2" type="ORF">MIND_01336900</name>
</gene>
<evidence type="ECO:0000313" key="2">
    <source>
        <dbReference type="EMBL" id="KAF7290233.1"/>
    </source>
</evidence>
<proteinExistence type="predicted"/>
<dbReference type="Pfam" id="PF12937">
    <property type="entry name" value="F-box-like"/>
    <property type="match status" value="1"/>
</dbReference>
<dbReference type="InterPro" id="IPR036047">
    <property type="entry name" value="F-box-like_dom_sf"/>
</dbReference>
<feature type="domain" description="F-box" evidence="1">
    <location>
        <begin position="6"/>
        <end position="58"/>
    </location>
</feature>
<dbReference type="InterPro" id="IPR032675">
    <property type="entry name" value="LRR_dom_sf"/>
</dbReference>
<keyword evidence="3" id="KW-1185">Reference proteome</keyword>
<dbReference type="RefSeq" id="XP_037213811.1">
    <property type="nucleotide sequence ID" value="XM_037369815.1"/>
</dbReference>
<accession>A0A8H6S0A7</accession>
<dbReference type="InterPro" id="IPR001810">
    <property type="entry name" value="F-box_dom"/>
</dbReference>
<evidence type="ECO:0000313" key="3">
    <source>
        <dbReference type="Proteomes" id="UP000636479"/>
    </source>
</evidence>
<comment type="caution">
    <text evidence="2">The sequence shown here is derived from an EMBL/GenBank/DDBJ whole genome shotgun (WGS) entry which is preliminary data.</text>
</comment>